<evidence type="ECO:0000256" key="3">
    <source>
        <dbReference type="ARBA" id="ARBA00022452"/>
    </source>
</evidence>
<comment type="caution">
    <text evidence="13">The sequence shown here is derived from an EMBL/GenBank/DDBJ whole genome shotgun (WGS) entry which is preliminary data.</text>
</comment>
<sequence>MLPQSKPRRARYCHRLTPLLVLPIALPLFAHEVEEITVSGHRVNLIGESVSASQGVVSQRDIETRALLRSGEVLELIPGMVVTQHSGTGKANQYFLRGFNLDHGTDFATFYDDMPINMRSHGHGQGYTDLNFMIPELIATLRYQKGPYYADVGDFSGAGAGFINSKSHFNEGQLKLTAGSDEYYRLLAADSFHAGETELMWGFEATGYQGPWTDIDEDLDKYNGQLKATRTLGSGTLSWGLMGYSNAWNSADQIPARAVDAGLIDELGSIDTTTGGESSRYSANISWENDNWLASAYVIDYDLTLWSNFTYFLDDPINGDQFEQVDERQIFGGKLQYQHDLALGGLDVHNRYGLETRIDDINEVGLYHTQARQRLGTVRSDSITESSIAAFTDTEINWTERFKTVLGLRYDFYDFDVNDRAGSNNAGINLSPNSGTADDGIASVKASAVYRLSQNWEGYLSAGTGFHSNDARGTTIKIDPADGSAIDAVDPLVRSFGSELGLRANFNERINISAALWHLELDSELLFVGDAGNTEASDKTERAGLELTGYYRLNDNWTLDLEYAYTHARFVNEQPGRYVPGAVEDVLQLGVSADYASGVFGSLRLRYFGPRPLVETNEVSSDASTLLNAKLGYRFKPFTLSLDVLNLLDSDDHDIDYYYASQLAGEASPVEDVHYHPLEPRSLRVTLEMAF</sequence>
<evidence type="ECO:0000313" key="14">
    <source>
        <dbReference type="Proteomes" id="UP001595548"/>
    </source>
</evidence>
<proteinExistence type="inferred from homology"/>
<evidence type="ECO:0000256" key="6">
    <source>
        <dbReference type="ARBA" id="ARBA00023136"/>
    </source>
</evidence>
<protein>
    <submittedName>
        <fullName evidence="13">TonB-dependent receptor</fullName>
    </submittedName>
</protein>
<feature type="signal peptide" evidence="10">
    <location>
        <begin position="1"/>
        <end position="30"/>
    </location>
</feature>
<keyword evidence="3 8" id="KW-1134">Transmembrane beta strand</keyword>
<feature type="chain" id="PRO_5045258609" evidence="10">
    <location>
        <begin position="31"/>
        <end position="691"/>
    </location>
</feature>
<dbReference type="InterPro" id="IPR039426">
    <property type="entry name" value="TonB-dep_rcpt-like"/>
</dbReference>
<feature type="domain" description="TonB-dependent receptor-like beta-barrel" evidence="11">
    <location>
        <begin position="226"/>
        <end position="647"/>
    </location>
</feature>
<evidence type="ECO:0000256" key="5">
    <source>
        <dbReference type="ARBA" id="ARBA00023077"/>
    </source>
</evidence>
<accession>A0ABV7HR55</accession>
<evidence type="ECO:0000256" key="8">
    <source>
        <dbReference type="PROSITE-ProRule" id="PRU01360"/>
    </source>
</evidence>
<dbReference type="Proteomes" id="UP001595548">
    <property type="component" value="Unassembled WGS sequence"/>
</dbReference>
<evidence type="ECO:0000256" key="4">
    <source>
        <dbReference type="ARBA" id="ARBA00022692"/>
    </source>
</evidence>
<feature type="domain" description="TonB-dependent receptor plug" evidence="12">
    <location>
        <begin position="49"/>
        <end position="159"/>
    </location>
</feature>
<evidence type="ECO:0000256" key="10">
    <source>
        <dbReference type="SAM" id="SignalP"/>
    </source>
</evidence>
<keyword evidence="6 8" id="KW-0472">Membrane</keyword>
<dbReference type="Pfam" id="PF07715">
    <property type="entry name" value="Plug"/>
    <property type="match status" value="1"/>
</dbReference>
<comment type="subcellular location">
    <subcellularLocation>
        <location evidence="1 8">Cell outer membrane</location>
        <topology evidence="1 8">Multi-pass membrane protein</topology>
    </subcellularLocation>
</comment>
<reference evidence="14" key="1">
    <citation type="journal article" date="2019" name="Int. J. Syst. Evol. Microbiol.">
        <title>The Global Catalogue of Microorganisms (GCM) 10K type strain sequencing project: providing services to taxonomists for standard genome sequencing and annotation.</title>
        <authorList>
            <consortium name="The Broad Institute Genomics Platform"/>
            <consortium name="The Broad Institute Genome Sequencing Center for Infectious Disease"/>
            <person name="Wu L."/>
            <person name="Ma J."/>
        </authorList>
    </citation>
    <scope>NUCLEOTIDE SEQUENCE [LARGE SCALE GENOMIC DNA]</scope>
    <source>
        <strain evidence="14">KCTC 52141</strain>
    </source>
</reference>
<evidence type="ECO:0000256" key="9">
    <source>
        <dbReference type="RuleBase" id="RU003357"/>
    </source>
</evidence>
<organism evidence="13 14">
    <name type="scientific">Gilvimarinus japonicus</name>
    <dbReference type="NCBI Taxonomy" id="1796469"/>
    <lineage>
        <taxon>Bacteria</taxon>
        <taxon>Pseudomonadati</taxon>
        <taxon>Pseudomonadota</taxon>
        <taxon>Gammaproteobacteria</taxon>
        <taxon>Cellvibrionales</taxon>
        <taxon>Cellvibrionaceae</taxon>
        <taxon>Gilvimarinus</taxon>
    </lineage>
</organism>
<name>A0ABV7HR55_9GAMM</name>
<keyword evidence="5 9" id="KW-0798">TonB box</keyword>
<evidence type="ECO:0000256" key="1">
    <source>
        <dbReference type="ARBA" id="ARBA00004571"/>
    </source>
</evidence>
<dbReference type="PANTHER" id="PTHR30069:SF36">
    <property type="entry name" value="BLL6948 PROTEIN"/>
    <property type="match status" value="1"/>
</dbReference>
<keyword evidence="14" id="KW-1185">Reference proteome</keyword>
<dbReference type="Pfam" id="PF00593">
    <property type="entry name" value="TonB_dep_Rec_b-barrel"/>
    <property type="match status" value="1"/>
</dbReference>
<gene>
    <name evidence="13" type="ORF">ACFOEB_07675</name>
</gene>
<dbReference type="InterPro" id="IPR012910">
    <property type="entry name" value="Plug_dom"/>
</dbReference>
<keyword evidence="4 8" id="KW-0812">Transmembrane</keyword>
<comment type="similarity">
    <text evidence="8 9">Belongs to the TonB-dependent receptor family.</text>
</comment>
<dbReference type="PANTHER" id="PTHR30069">
    <property type="entry name" value="TONB-DEPENDENT OUTER MEMBRANE RECEPTOR"/>
    <property type="match status" value="1"/>
</dbReference>
<dbReference type="InterPro" id="IPR036942">
    <property type="entry name" value="Beta-barrel_TonB_sf"/>
</dbReference>
<keyword evidence="10" id="KW-0732">Signal</keyword>
<dbReference type="Gene3D" id="2.40.170.20">
    <property type="entry name" value="TonB-dependent receptor, beta-barrel domain"/>
    <property type="match status" value="1"/>
</dbReference>
<dbReference type="RefSeq" id="WP_382415627.1">
    <property type="nucleotide sequence ID" value="NZ_AP031500.1"/>
</dbReference>
<dbReference type="EMBL" id="JBHRTL010000006">
    <property type="protein sequence ID" value="MFC3155076.1"/>
    <property type="molecule type" value="Genomic_DNA"/>
</dbReference>
<dbReference type="Gene3D" id="2.170.130.10">
    <property type="entry name" value="TonB-dependent receptor, plug domain"/>
    <property type="match status" value="1"/>
</dbReference>
<dbReference type="InterPro" id="IPR037066">
    <property type="entry name" value="Plug_dom_sf"/>
</dbReference>
<dbReference type="InterPro" id="IPR000531">
    <property type="entry name" value="Beta-barrel_TonB"/>
</dbReference>
<evidence type="ECO:0000256" key="7">
    <source>
        <dbReference type="ARBA" id="ARBA00023237"/>
    </source>
</evidence>
<keyword evidence="2 8" id="KW-0813">Transport</keyword>
<dbReference type="SUPFAM" id="SSF56935">
    <property type="entry name" value="Porins"/>
    <property type="match status" value="1"/>
</dbReference>
<evidence type="ECO:0000313" key="13">
    <source>
        <dbReference type="EMBL" id="MFC3155076.1"/>
    </source>
</evidence>
<keyword evidence="13" id="KW-0675">Receptor</keyword>
<evidence type="ECO:0000256" key="2">
    <source>
        <dbReference type="ARBA" id="ARBA00022448"/>
    </source>
</evidence>
<dbReference type="PROSITE" id="PS52016">
    <property type="entry name" value="TONB_DEPENDENT_REC_3"/>
    <property type="match status" value="1"/>
</dbReference>
<evidence type="ECO:0000259" key="12">
    <source>
        <dbReference type="Pfam" id="PF07715"/>
    </source>
</evidence>
<keyword evidence="7 8" id="KW-0998">Cell outer membrane</keyword>
<evidence type="ECO:0000259" key="11">
    <source>
        <dbReference type="Pfam" id="PF00593"/>
    </source>
</evidence>